<dbReference type="Proteomes" id="UP000009168">
    <property type="component" value="Unassembled WGS sequence"/>
</dbReference>
<keyword evidence="2" id="KW-1185">Reference proteome</keyword>
<evidence type="ECO:0000313" key="1">
    <source>
        <dbReference type="EMBL" id="EWS75297.1"/>
    </source>
</evidence>
<gene>
    <name evidence="1" type="ORF">TTHERM_000357149</name>
</gene>
<protein>
    <submittedName>
        <fullName evidence="1">Uncharacterized protein</fullName>
    </submittedName>
</protein>
<dbReference type="RefSeq" id="XP_012652288.1">
    <property type="nucleotide sequence ID" value="XM_012796834.1"/>
</dbReference>
<dbReference type="InParanoid" id="W7XCX1"/>
<name>W7XCX1_TETTS</name>
<dbReference type="AlphaFoldDB" id="W7XCX1"/>
<accession>W7XCX1</accession>
<dbReference type="GeneID" id="24438599"/>
<organism evidence="1 2">
    <name type="scientific">Tetrahymena thermophila (strain SB210)</name>
    <dbReference type="NCBI Taxonomy" id="312017"/>
    <lineage>
        <taxon>Eukaryota</taxon>
        <taxon>Sar</taxon>
        <taxon>Alveolata</taxon>
        <taxon>Ciliophora</taxon>
        <taxon>Intramacronucleata</taxon>
        <taxon>Oligohymenophorea</taxon>
        <taxon>Hymenostomatida</taxon>
        <taxon>Tetrahymenina</taxon>
        <taxon>Tetrahymenidae</taxon>
        <taxon>Tetrahymena</taxon>
    </lineage>
</organism>
<sequence length="284" mass="33082">MKLQIAEKIVNLFKLIYIFQFVNCTLVIKPIRLSYNIQPCQMLSEQALASDLGNRSGWKISSLLGDSNTSFKTISFGLWYYYYQQKDGQQYEIGISTGYDSLDLSLEQNLIGFWHNGGQKNVQFSINLGNKDNQILTFSSFKDSYVNKWRSAILVFYSQSGQGYLQINDASFEDKYVLSVNVGEVSSMLQSYPQAFLNIDYSVGSIQNYNSCSRQKDIFFHYSTDQEYSLDYIFQLQFKTSTLPLFYFDFKQYDNQEQVVNISPKKKFMQIQIKNSFQIFSFNF</sequence>
<proteinExistence type="predicted"/>
<dbReference type="EMBL" id="GG662749">
    <property type="protein sequence ID" value="EWS75297.1"/>
    <property type="molecule type" value="Genomic_DNA"/>
</dbReference>
<reference evidence="2" key="1">
    <citation type="journal article" date="2006" name="PLoS Biol.">
        <title>Macronuclear genome sequence of the ciliate Tetrahymena thermophila, a model eukaryote.</title>
        <authorList>
            <person name="Eisen J.A."/>
            <person name="Coyne R.S."/>
            <person name="Wu M."/>
            <person name="Wu D."/>
            <person name="Thiagarajan M."/>
            <person name="Wortman J.R."/>
            <person name="Badger J.H."/>
            <person name="Ren Q."/>
            <person name="Amedeo P."/>
            <person name="Jones K.M."/>
            <person name="Tallon L.J."/>
            <person name="Delcher A.L."/>
            <person name="Salzberg S.L."/>
            <person name="Silva J.C."/>
            <person name="Haas B.J."/>
            <person name="Majoros W.H."/>
            <person name="Farzad M."/>
            <person name="Carlton J.M."/>
            <person name="Smith R.K. Jr."/>
            <person name="Garg J."/>
            <person name="Pearlman R.E."/>
            <person name="Karrer K.M."/>
            <person name="Sun L."/>
            <person name="Manning G."/>
            <person name="Elde N.C."/>
            <person name="Turkewitz A.P."/>
            <person name="Asai D.J."/>
            <person name="Wilkes D.E."/>
            <person name="Wang Y."/>
            <person name="Cai H."/>
            <person name="Collins K."/>
            <person name="Stewart B.A."/>
            <person name="Lee S.R."/>
            <person name="Wilamowska K."/>
            <person name="Weinberg Z."/>
            <person name="Ruzzo W.L."/>
            <person name="Wloga D."/>
            <person name="Gaertig J."/>
            <person name="Frankel J."/>
            <person name="Tsao C.-C."/>
            <person name="Gorovsky M.A."/>
            <person name="Keeling P.J."/>
            <person name="Waller R.F."/>
            <person name="Patron N.J."/>
            <person name="Cherry J.M."/>
            <person name="Stover N.A."/>
            <person name="Krieger C.J."/>
            <person name="del Toro C."/>
            <person name="Ryder H.F."/>
            <person name="Williamson S.C."/>
            <person name="Barbeau R.A."/>
            <person name="Hamilton E.P."/>
            <person name="Orias E."/>
        </authorList>
    </citation>
    <scope>NUCLEOTIDE SEQUENCE [LARGE SCALE GENOMIC DNA]</scope>
    <source>
        <strain evidence="2">SB210</strain>
    </source>
</reference>
<dbReference type="KEGG" id="tet:TTHERM_000357149"/>
<evidence type="ECO:0000313" key="2">
    <source>
        <dbReference type="Proteomes" id="UP000009168"/>
    </source>
</evidence>